<dbReference type="Gene3D" id="1.20.1280.50">
    <property type="match status" value="1"/>
</dbReference>
<dbReference type="PROSITE" id="PS50181">
    <property type="entry name" value="FBOX"/>
    <property type="match status" value="1"/>
</dbReference>
<name>A0A4R0R6E8_9APHY</name>
<comment type="caution">
    <text evidence="3">The sequence shown here is derived from an EMBL/GenBank/DDBJ whole genome shotgun (WGS) entry which is preliminary data.</text>
</comment>
<sequence length="546" mass="61192">MVSEDPHDTYAVSPLQEAAIFSLPSEVAEYLVVFLATHPTAIAALAQTCRFYRTLIYDTPDDHLWRSIFLTVYDDPRVPTDVRKWDSLVHWGEEFRRRTWACAYLHQEQKLDVGGFGNTQTRSSGEDRTASALEAIVDLVTTAAHHDPYPSYDKSNSSASSSKQSKTEGKPETLIRAHRRAPKFPSYPPAAGGEDSRNMTAYCSIVHLGVPVHLANNLLPEADESRTLYQSLYQYVAFNGLRVTTSSEVLAALSLHAAQAPISIPEPLQLHRNIAGPGGRIVKGVRKEVYDMLYPQRNRMYGPFIRASSSRRAHHSCNFVPDWQHLAYVRLVVQEALIEEFPVEDGDKDGISIIKPSALRGGRWIPASTIPQSISVSGATAERDWAGINGLWRRLVTWYGYETLLELNESGFDKEYLDDAFEVRATIPIRLRIVSFVHDDGCPEAFPTIIIEGDMGGEGWRQRDENDPNEDGDKRYVDGVVSMLHDGSIRWSQCTYWDASKRERQWASEGVQLGGIGSTAGIIGMWTGANHEDGDPIGAWWQWRVE</sequence>
<feature type="compositionally biased region" description="Low complexity" evidence="1">
    <location>
        <begin position="151"/>
        <end position="164"/>
    </location>
</feature>
<dbReference type="Proteomes" id="UP000292702">
    <property type="component" value="Unassembled WGS sequence"/>
</dbReference>
<dbReference type="InterPro" id="IPR036047">
    <property type="entry name" value="F-box-like_dom_sf"/>
</dbReference>
<feature type="domain" description="F-box" evidence="2">
    <location>
        <begin position="17"/>
        <end position="68"/>
    </location>
</feature>
<feature type="compositionally biased region" description="Basic and acidic residues" evidence="1">
    <location>
        <begin position="165"/>
        <end position="175"/>
    </location>
</feature>
<dbReference type="OrthoDB" id="3226064at2759"/>
<accession>A0A4R0R6E8</accession>
<gene>
    <name evidence="3" type="ORF">EIP91_007812</name>
</gene>
<evidence type="ECO:0000313" key="4">
    <source>
        <dbReference type="Proteomes" id="UP000292702"/>
    </source>
</evidence>
<feature type="region of interest" description="Disordered" evidence="1">
    <location>
        <begin position="147"/>
        <end position="194"/>
    </location>
</feature>
<dbReference type="SUPFAM" id="SSF81383">
    <property type="entry name" value="F-box domain"/>
    <property type="match status" value="1"/>
</dbReference>
<dbReference type="InterPro" id="IPR001810">
    <property type="entry name" value="F-box_dom"/>
</dbReference>
<protein>
    <recommendedName>
        <fullName evidence="2">F-box domain-containing protein</fullName>
    </recommendedName>
</protein>
<dbReference type="AlphaFoldDB" id="A0A4R0R6E8"/>
<evidence type="ECO:0000259" key="2">
    <source>
        <dbReference type="PROSITE" id="PS50181"/>
    </source>
</evidence>
<keyword evidence="4" id="KW-1185">Reference proteome</keyword>
<reference evidence="3 4" key="1">
    <citation type="submission" date="2018-11" db="EMBL/GenBank/DDBJ databases">
        <title>Genome assembly of Steccherinum ochraceum LE-BIN_3174, the white-rot fungus of the Steccherinaceae family (The Residual Polyporoid clade, Polyporales, Basidiomycota).</title>
        <authorList>
            <person name="Fedorova T.V."/>
            <person name="Glazunova O.A."/>
            <person name="Landesman E.O."/>
            <person name="Moiseenko K.V."/>
            <person name="Psurtseva N.V."/>
            <person name="Savinova O.S."/>
            <person name="Shakhova N.V."/>
            <person name="Tyazhelova T.V."/>
            <person name="Vasina D.V."/>
        </authorList>
    </citation>
    <scope>NUCLEOTIDE SEQUENCE [LARGE SCALE GENOMIC DNA]</scope>
    <source>
        <strain evidence="3 4">LE-BIN_3174</strain>
    </source>
</reference>
<evidence type="ECO:0000313" key="3">
    <source>
        <dbReference type="EMBL" id="TCD61863.1"/>
    </source>
</evidence>
<dbReference type="STRING" id="92696.A0A4R0R6E8"/>
<dbReference type="EMBL" id="RWJN01000423">
    <property type="protein sequence ID" value="TCD61863.1"/>
    <property type="molecule type" value="Genomic_DNA"/>
</dbReference>
<proteinExistence type="predicted"/>
<evidence type="ECO:0000256" key="1">
    <source>
        <dbReference type="SAM" id="MobiDB-lite"/>
    </source>
</evidence>
<organism evidence="3 4">
    <name type="scientific">Steccherinum ochraceum</name>
    <dbReference type="NCBI Taxonomy" id="92696"/>
    <lineage>
        <taxon>Eukaryota</taxon>
        <taxon>Fungi</taxon>
        <taxon>Dikarya</taxon>
        <taxon>Basidiomycota</taxon>
        <taxon>Agaricomycotina</taxon>
        <taxon>Agaricomycetes</taxon>
        <taxon>Polyporales</taxon>
        <taxon>Steccherinaceae</taxon>
        <taxon>Steccherinum</taxon>
    </lineage>
</organism>